<keyword evidence="3" id="KW-1185">Reference proteome</keyword>
<gene>
    <name evidence="2" type="ORF">AVEN_174691_1</name>
</gene>
<evidence type="ECO:0000313" key="2">
    <source>
        <dbReference type="EMBL" id="GBL92397.1"/>
    </source>
</evidence>
<comment type="caution">
    <text evidence="2">The sequence shown here is derived from an EMBL/GenBank/DDBJ whole genome shotgun (WGS) entry which is preliminary data.</text>
</comment>
<dbReference type="Pfam" id="PF16087">
    <property type="entry name" value="DUF4817"/>
    <property type="match status" value="1"/>
</dbReference>
<evidence type="ECO:0000313" key="3">
    <source>
        <dbReference type="Proteomes" id="UP000499080"/>
    </source>
</evidence>
<dbReference type="AlphaFoldDB" id="A0A4Y2BL07"/>
<dbReference type="EMBL" id="BGPR01000086">
    <property type="protein sequence ID" value="GBL92397.1"/>
    <property type="molecule type" value="Genomic_DNA"/>
</dbReference>
<reference evidence="2 3" key="1">
    <citation type="journal article" date="2019" name="Sci. Rep.">
        <title>Orb-weaving spider Araneus ventricosus genome elucidates the spidroin gene catalogue.</title>
        <authorList>
            <person name="Kono N."/>
            <person name="Nakamura H."/>
            <person name="Ohtoshi R."/>
            <person name="Moran D.A.P."/>
            <person name="Shinohara A."/>
            <person name="Yoshida Y."/>
            <person name="Fujiwara M."/>
            <person name="Mori M."/>
            <person name="Tomita M."/>
            <person name="Arakawa K."/>
        </authorList>
    </citation>
    <scope>NUCLEOTIDE SEQUENCE [LARGE SCALE GENOMIC DNA]</scope>
</reference>
<dbReference type="Proteomes" id="UP000499080">
    <property type="component" value="Unassembled WGS sequence"/>
</dbReference>
<name>A0A4Y2BL07_ARAVE</name>
<dbReference type="OrthoDB" id="6430321at2759"/>
<feature type="domain" description="DUF4817" evidence="1">
    <location>
        <begin position="4"/>
        <end position="57"/>
    </location>
</feature>
<evidence type="ECO:0000259" key="1">
    <source>
        <dbReference type="Pfam" id="PF16087"/>
    </source>
</evidence>
<sequence length="83" mass="9339">MVISLPERALIVKLFYENQGNAVVALREFRGRKKVRRRPTSPQGVRDMISRFDKTGWLCVLQGKGRKPISAKVVSEVATAVVE</sequence>
<organism evidence="2 3">
    <name type="scientific">Araneus ventricosus</name>
    <name type="common">Orbweaver spider</name>
    <name type="synonym">Epeira ventricosa</name>
    <dbReference type="NCBI Taxonomy" id="182803"/>
    <lineage>
        <taxon>Eukaryota</taxon>
        <taxon>Metazoa</taxon>
        <taxon>Ecdysozoa</taxon>
        <taxon>Arthropoda</taxon>
        <taxon>Chelicerata</taxon>
        <taxon>Arachnida</taxon>
        <taxon>Araneae</taxon>
        <taxon>Araneomorphae</taxon>
        <taxon>Entelegynae</taxon>
        <taxon>Araneoidea</taxon>
        <taxon>Araneidae</taxon>
        <taxon>Araneus</taxon>
    </lineage>
</organism>
<proteinExistence type="predicted"/>
<dbReference type="InterPro" id="IPR032135">
    <property type="entry name" value="DUF4817"/>
</dbReference>
<protein>
    <recommendedName>
        <fullName evidence="1">DUF4817 domain-containing protein</fullName>
    </recommendedName>
</protein>
<accession>A0A4Y2BL07</accession>